<keyword evidence="2" id="KW-0645">Protease</keyword>
<dbReference type="SUPFAM" id="SSF49464">
    <property type="entry name" value="Carboxypeptidase regulatory domain-like"/>
    <property type="match status" value="1"/>
</dbReference>
<dbReference type="InterPro" id="IPR008969">
    <property type="entry name" value="CarboxyPept-like_regulatory"/>
</dbReference>
<dbReference type="Gene3D" id="2.60.40.1120">
    <property type="entry name" value="Carboxypeptidase-like, regulatory domain"/>
    <property type="match status" value="1"/>
</dbReference>
<dbReference type="PANTHER" id="PTHR47053">
    <property type="entry name" value="MUREIN DD-ENDOPEPTIDASE MEPH-RELATED"/>
    <property type="match status" value="1"/>
</dbReference>
<evidence type="ECO:0000256" key="1">
    <source>
        <dbReference type="ARBA" id="ARBA00007074"/>
    </source>
</evidence>
<evidence type="ECO:0000256" key="4">
    <source>
        <dbReference type="ARBA" id="ARBA00022807"/>
    </source>
</evidence>
<dbReference type="PANTHER" id="PTHR47053:SF1">
    <property type="entry name" value="MUREIN DD-ENDOPEPTIDASE MEPH-RELATED"/>
    <property type="match status" value="1"/>
</dbReference>
<dbReference type="InterPro" id="IPR000064">
    <property type="entry name" value="NLP_P60_dom"/>
</dbReference>
<dbReference type="Pfam" id="PF13715">
    <property type="entry name" value="CarbopepD_reg_2"/>
    <property type="match status" value="1"/>
</dbReference>
<keyword evidence="6" id="KW-0732">Signal</keyword>
<protein>
    <recommendedName>
        <fullName evidence="7">NlpC/P60 domain-containing protein</fullName>
    </recommendedName>
</protein>
<evidence type="ECO:0000313" key="9">
    <source>
        <dbReference type="Proteomes" id="UP000077013"/>
    </source>
</evidence>
<reference evidence="8 9" key="1">
    <citation type="submission" date="2016-02" db="EMBL/GenBank/DDBJ databases">
        <title>Ulvibacter sp. LPB0005, isolated from Thais luteostoma.</title>
        <authorList>
            <person name="Shin S.-K."/>
            <person name="Yi H."/>
        </authorList>
    </citation>
    <scope>NUCLEOTIDE SEQUENCE [LARGE SCALE GENOMIC DNA]</scope>
    <source>
        <strain evidence="8 9">LPB0005</strain>
    </source>
</reference>
<keyword evidence="5" id="KW-0175">Coiled coil</keyword>
<keyword evidence="3" id="KW-0378">Hydrolase</keyword>
<dbReference type="InterPro" id="IPR051202">
    <property type="entry name" value="Peptidase_C40"/>
</dbReference>
<dbReference type="GO" id="GO:0008234">
    <property type="term" value="F:cysteine-type peptidase activity"/>
    <property type="evidence" value="ECO:0007669"/>
    <property type="project" value="UniProtKB-KW"/>
</dbReference>
<feature type="coiled-coil region" evidence="5">
    <location>
        <begin position="109"/>
        <end position="155"/>
    </location>
</feature>
<dbReference type="Pfam" id="PF00877">
    <property type="entry name" value="NLPC_P60"/>
    <property type="match status" value="1"/>
</dbReference>
<comment type="caution">
    <text evidence="8">The sequence shown here is derived from an EMBL/GenBank/DDBJ whole genome shotgun (WGS) entry which is preliminary data.</text>
</comment>
<organism evidence="8 9">
    <name type="scientific">Cochleicola gelatinilyticus</name>
    <dbReference type="NCBI Taxonomy" id="1763537"/>
    <lineage>
        <taxon>Bacteria</taxon>
        <taxon>Pseudomonadati</taxon>
        <taxon>Bacteroidota</taxon>
        <taxon>Flavobacteriia</taxon>
        <taxon>Flavobacteriales</taxon>
        <taxon>Flavobacteriaceae</taxon>
        <taxon>Cochleicola</taxon>
    </lineage>
</organism>
<gene>
    <name evidence="8" type="ORF">ULVI_09200</name>
</gene>
<feature type="chain" id="PRO_5007887691" description="NlpC/P60 domain-containing protein" evidence="6">
    <location>
        <begin position="20"/>
        <end position="331"/>
    </location>
</feature>
<dbReference type="InterPro" id="IPR038765">
    <property type="entry name" value="Papain-like_cys_pep_sf"/>
</dbReference>
<accession>A0A167HLT4</accession>
<dbReference type="GO" id="GO:0006508">
    <property type="term" value="P:proteolysis"/>
    <property type="evidence" value="ECO:0007669"/>
    <property type="project" value="UniProtKB-KW"/>
</dbReference>
<feature type="domain" description="NlpC/P60" evidence="7">
    <location>
        <begin position="197"/>
        <end position="329"/>
    </location>
</feature>
<feature type="signal peptide" evidence="6">
    <location>
        <begin position="1"/>
        <end position="19"/>
    </location>
</feature>
<dbReference type="Proteomes" id="UP000077013">
    <property type="component" value="Unassembled WGS sequence"/>
</dbReference>
<dbReference type="STRING" id="1763537.ULVI_09200"/>
<evidence type="ECO:0000256" key="5">
    <source>
        <dbReference type="SAM" id="Coils"/>
    </source>
</evidence>
<evidence type="ECO:0000256" key="2">
    <source>
        <dbReference type="ARBA" id="ARBA00022670"/>
    </source>
</evidence>
<dbReference type="OrthoDB" id="9807055at2"/>
<proteinExistence type="inferred from homology"/>
<evidence type="ECO:0000256" key="6">
    <source>
        <dbReference type="SAM" id="SignalP"/>
    </source>
</evidence>
<keyword evidence="4" id="KW-0788">Thiol protease</keyword>
<evidence type="ECO:0000313" key="8">
    <source>
        <dbReference type="EMBL" id="OAB78748.1"/>
    </source>
</evidence>
<name>A0A167HLT4_9FLAO</name>
<dbReference type="RefSeq" id="WP_068592049.1">
    <property type="nucleotide sequence ID" value="NZ_LRXL01000037.1"/>
</dbReference>
<dbReference type="Gene3D" id="3.90.1720.10">
    <property type="entry name" value="endopeptidase domain like (from Nostoc punctiforme)"/>
    <property type="match status" value="1"/>
</dbReference>
<dbReference type="AlphaFoldDB" id="A0A167HLT4"/>
<dbReference type="PROSITE" id="PS51935">
    <property type="entry name" value="NLPC_P60"/>
    <property type="match status" value="1"/>
</dbReference>
<evidence type="ECO:0000259" key="7">
    <source>
        <dbReference type="PROSITE" id="PS51935"/>
    </source>
</evidence>
<comment type="similarity">
    <text evidence="1">Belongs to the peptidase C40 family.</text>
</comment>
<evidence type="ECO:0000256" key="3">
    <source>
        <dbReference type="ARBA" id="ARBA00022801"/>
    </source>
</evidence>
<dbReference type="EMBL" id="LRXL01000037">
    <property type="protein sequence ID" value="OAB78748.1"/>
    <property type="molecule type" value="Genomic_DNA"/>
</dbReference>
<sequence>MKFLFNILLFIFTPFLAISQNFTGVVLEEETTVEIMNAIVVIEGTALAQKTNEVGEFSFFEDIPVGEQIVTVSKEGYETKYFIITVESGKRIVTDKIELEVTREESKRRRKLKKEREKEAKKLAKEREEMIENVRKEKEDELKRLAKERKKLENKSGDVVISYDPIENTSVQEIPIVPDVDPVQVKYAAILGVEPSSIINIELYKFIEDWTGTPYVMGGANKEGIDCSSFTQRLFTKVYDLYIERTAQKQFNSKYTDEFTGRQFLEEGDLIFFGKNRESVNHVGVYLRNNKFVHATARIGKSGSSGVKISDLTDSNWANRFLAGGKRINNE</sequence>
<keyword evidence="9" id="KW-1185">Reference proteome</keyword>
<dbReference type="SUPFAM" id="SSF54001">
    <property type="entry name" value="Cysteine proteinases"/>
    <property type="match status" value="1"/>
</dbReference>